<reference evidence="2 3" key="1">
    <citation type="journal article" date="2023" name="Microorganisms">
        <title>Thiorhodovibrio frisius and Trv. litoralis spp. nov., Two Novel Members from a Clade of Fastidious Purple Sulfur Bacteria That Exhibit Unique Red-Shifted Light-Harvesting Capabilities.</title>
        <authorList>
            <person name="Methner A."/>
            <person name="Kuzyk S.B."/>
            <person name="Petersen J."/>
            <person name="Bauer S."/>
            <person name="Brinkmann H."/>
            <person name="Sichau K."/>
            <person name="Wanner G."/>
            <person name="Wolf J."/>
            <person name="Neumann-Schaal M."/>
            <person name="Henke P."/>
            <person name="Tank M."/>
            <person name="Sproer C."/>
            <person name="Bunk B."/>
            <person name="Overmann J."/>
        </authorList>
    </citation>
    <scope>NUCLEOTIDE SEQUENCE [LARGE SCALE GENOMIC DNA]</scope>
    <source>
        <strain evidence="2 3">DSM 6702</strain>
    </source>
</reference>
<evidence type="ECO:0000313" key="2">
    <source>
        <dbReference type="EMBL" id="WPL16252.1"/>
    </source>
</evidence>
<dbReference type="Proteomes" id="UP001432180">
    <property type="component" value="Chromosome"/>
</dbReference>
<name>A0ABZ0S6V8_9GAMM</name>
<dbReference type="EMBL" id="CP121472">
    <property type="protein sequence ID" value="WPL16252.1"/>
    <property type="molecule type" value="Genomic_DNA"/>
</dbReference>
<evidence type="ECO:0000259" key="1">
    <source>
        <dbReference type="Pfam" id="PF07238"/>
    </source>
</evidence>
<evidence type="ECO:0000313" key="3">
    <source>
        <dbReference type="Proteomes" id="UP001432180"/>
    </source>
</evidence>
<dbReference type="RefSeq" id="WP_328986797.1">
    <property type="nucleotide sequence ID" value="NZ_CP121472.1"/>
</dbReference>
<dbReference type="InterPro" id="IPR009875">
    <property type="entry name" value="PilZ_domain"/>
</dbReference>
<sequence>MMQYDDRRGFMRLSTETSASITHLGNQSTAEVKLVNLSAGGCSFYTGIPLAADDKLEFVVHGATDSIDPLTKRGHVVRITKGEQGKLVAFEFED</sequence>
<organism evidence="2 3">
    <name type="scientific">Thiorhodovibrio winogradskyi</name>
    <dbReference type="NCBI Taxonomy" id="77007"/>
    <lineage>
        <taxon>Bacteria</taxon>
        <taxon>Pseudomonadati</taxon>
        <taxon>Pseudomonadota</taxon>
        <taxon>Gammaproteobacteria</taxon>
        <taxon>Chromatiales</taxon>
        <taxon>Chromatiaceae</taxon>
        <taxon>Thiorhodovibrio</taxon>
    </lineage>
</organism>
<gene>
    <name evidence="2" type="ORF">Thiowin_01205</name>
</gene>
<dbReference type="Pfam" id="PF07238">
    <property type="entry name" value="PilZ"/>
    <property type="match status" value="1"/>
</dbReference>
<dbReference type="SUPFAM" id="SSF141371">
    <property type="entry name" value="PilZ domain-like"/>
    <property type="match status" value="1"/>
</dbReference>
<feature type="domain" description="PilZ" evidence="1">
    <location>
        <begin position="6"/>
        <end position="93"/>
    </location>
</feature>
<dbReference type="Gene3D" id="2.40.10.220">
    <property type="entry name" value="predicted glycosyltransferase like domains"/>
    <property type="match status" value="1"/>
</dbReference>
<accession>A0ABZ0S6V8</accession>
<keyword evidence="3" id="KW-1185">Reference proteome</keyword>
<protein>
    <submittedName>
        <fullName evidence="2">PilZ domain protein</fullName>
    </submittedName>
</protein>
<proteinExistence type="predicted"/>